<feature type="region of interest" description="Disordered" evidence="1">
    <location>
        <begin position="85"/>
        <end position="114"/>
    </location>
</feature>
<feature type="compositionally biased region" description="Low complexity" evidence="1">
    <location>
        <begin position="105"/>
        <end position="114"/>
    </location>
</feature>
<evidence type="ECO:0000313" key="2">
    <source>
        <dbReference type="EMBL" id="MCK0199080.1"/>
    </source>
</evidence>
<keyword evidence="3" id="KW-1185">Reference proteome</keyword>
<organism evidence="2 3">
    <name type="scientific">Ancylobacter crimeensis</name>
    <dbReference type="NCBI Taxonomy" id="2579147"/>
    <lineage>
        <taxon>Bacteria</taxon>
        <taxon>Pseudomonadati</taxon>
        <taxon>Pseudomonadota</taxon>
        <taxon>Alphaproteobacteria</taxon>
        <taxon>Hyphomicrobiales</taxon>
        <taxon>Xanthobacteraceae</taxon>
        <taxon>Ancylobacter</taxon>
    </lineage>
</organism>
<accession>A0ABT0DGI9</accession>
<reference evidence="2 3" key="1">
    <citation type="submission" date="2022-04" db="EMBL/GenBank/DDBJ databases">
        <authorList>
            <person name="Grouzdev D.S."/>
            <person name="Pantiukh K.S."/>
            <person name="Krutkina M.S."/>
        </authorList>
    </citation>
    <scope>NUCLEOTIDE SEQUENCE [LARGE SCALE GENOMIC DNA]</scope>
    <source>
        <strain evidence="2 3">6x-1</strain>
    </source>
</reference>
<name>A0ABT0DGI9_9HYPH</name>
<protein>
    <submittedName>
        <fullName evidence="2">Uncharacterized protein</fullName>
    </submittedName>
</protein>
<proteinExistence type="predicted"/>
<sequence length="114" mass="12326">MRAYAEETNGLNRERRSNSDAWKAELVKVEKQIRGIIEAIKAGMFHESMKAEMDALEARKKELSALLVDIPNDVPDMLARAAGIYASRSRDSDPSAEPARGKASGSGSLSSGSC</sequence>
<evidence type="ECO:0000256" key="1">
    <source>
        <dbReference type="SAM" id="MobiDB-lite"/>
    </source>
</evidence>
<dbReference type="EMBL" id="JALKCH010000021">
    <property type="protein sequence ID" value="MCK0199080.1"/>
    <property type="molecule type" value="Genomic_DNA"/>
</dbReference>
<dbReference type="RefSeq" id="WP_247030981.1">
    <property type="nucleotide sequence ID" value="NZ_JALKCH010000021.1"/>
</dbReference>
<comment type="caution">
    <text evidence="2">The sequence shown here is derived from an EMBL/GenBank/DDBJ whole genome shotgun (WGS) entry which is preliminary data.</text>
</comment>
<gene>
    <name evidence="2" type="ORF">MWN34_19455</name>
</gene>
<dbReference type="Proteomes" id="UP001203284">
    <property type="component" value="Unassembled WGS sequence"/>
</dbReference>
<evidence type="ECO:0000313" key="3">
    <source>
        <dbReference type="Proteomes" id="UP001203284"/>
    </source>
</evidence>